<dbReference type="Proteomes" id="UP000241818">
    <property type="component" value="Unassembled WGS sequence"/>
</dbReference>
<dbReference type="OrthoDB" id="14833at2759"/>
<dbReference type="FunFam" id="1.10.287.2720:FF:000001">
    <property type="entry name" value="Oxysterol-binding OBPalpha"/>
    <property type="match status" value="1"/>
</dbReference>
<dbReference type="GO" id="GO:0006869">
    <property type="term" value="P:lipid transport"/>
    <property type="evidence" value="ECO:0007669"/>
    <property type="project" value="UniProtKB-KW"/>
</dbReference>
<dbReference type="Pfam" id="PF01237">
    <property type="entry name" value="Oxysterol_BP"/>
    <property type="match status" value="2"/>
</dbReference>
<dbReference type="STRING" id="857342.A0A2T3BEZ2"/>
<dbReference type="PANTHER" id="PTHR10972">
    <property type="entry name" value="OXYSTEROL-BINDING PROTEIN-RELATED"/>
    <property type="match status" value="1"/>
</dbReference>
<feature type="region of interest" description="Disordered" evidence="6">
    <location>
        <begin position="440"/>
        <end position="512"/>
    </location>
</feature>
<dbReference type="Gene3D" id="3.30.70.3490">
    <property type="match status" value="1"/>
</dbReference>
<evidence type="ECO:0000256" key="1">
    <source>
        <dbReference type="ARBA" id="ARBA00008842"/>
    </source>
</evidence>
<feature type="compositionally biased region" description="Low complexity" evidence="6">
    <location>
        <begin position="410"/>
        <end position="423"/>
    </location>
</feature>
<feature type="compositionally biased region" description="Polar residues" evidence="6">
    <location>
        <begin position="462"/>
        <end position="471"/>
    </location>
</feature>
<dbReference type="GeneID" id="36577900"/>
<feature type="non-terminal residue" evidence="7">
    <location>
        <position position="1"/>
    </location>
</feature>
<gene>
    <name evidence="7" type="ORF">M430DRAFT_94147</name>
</gene>
<dbReference type="RefSeq" id="XP_024725470.1">
    <property type="nucleotide sequence ID" value="XM_024869819.1"/>
</dbReference>
<feature type="compositionally biased region" description="Basic and acidic residues" evidence="6">
    <location>
        <begin position="489"/>
        <end position="499"/>
    </location>
</feature>
<evidence type="ECO:0000313" key="8">
    <source>
        <dbReference type="Proteomes" id="UP000241818"/>
    </source>
</evidence>
<dbReference type="EMBL" id="KZ679006">
    <property type="protein sequence ID" value="PSS27945.1"/>
    <property type="molecule type" value="Genomic_DNA"/>
</dbReference>
<evidence type="ECO:0000256" key="5">
    <source>
        <dbReference type="RuleBase" id="RU003844"/>
    </source>
</evidence>
<evidence type="ECO:0000256" key="3">
    <source>
        <dbReference type="ARBA" id="ARBA00023055"/>
    </source>
</evidence>
<dbReference type="InterPro" id="IPR000648">
    <property type="entry name" value="Oxysterol-bd"/>
</dbReference>
<evidence type="ECO:0000256" key="2">
    <source>
        <dbReference type="ARBA" id="ARBA00022448"/>
    </source>
</evidence>
<dbReference type="Gene3D" id="2.40.160.120">
    <property type="match status" value="1"/>
</dbReference>
<keyword evidence="3" id="KW-0445">Lipid transport</keyword>
<keyword evidence="4" id="KW-0446">Lipid-binding</keyword>
<dbReference type="GO" id="GO:0032934">
    <property type="term" value="F:sterol binding"/>
    <property type="evidence" value="ECO:0007669"/>
    <property type="project" value="TreeGrafter"/>
</dbReference>
<dbReference type="InterPro" id="IPR037239">
    <property type="entry name" value="OSBP_sf"/>
</dbReference>
<feature type="compositionally biased region" description="Polar residues" evidence="6">
    <location>
        <begin position="500"/>
        <end position="512"/>
    </location>
</feature>
<protein>
    <recommendedName>
        <fullName evidence="9">Oxysterol-binding protein</fullName>
    </recommendedName>
</protein>
<feature type="region of interest" description="Disordered" evidence="6">
    <location>
        <begin position="404"/>
        <end position="425"/>
    </location>
</feature>
<accession>A0A2T3BEZ2</accession>
<feature type="compositionally biased region" description="Basic and acidic residues" evidence="6">
    <location>
        <begin position="452"/>
        <end position="461"/>
    </location>
</feature>
<evidence type="ECO:0000313" key="7">
    <source>
        <dbReference type="EMBL" id="PSS27945.1"/>
    </source>
</evidence>
<sequence length="512" mass="57095">LGQRSSVDESRSDGPEDETTVVEPEQGNVLSHIISQLRPGADLSRVVLPTFILEPRSMLERITNFMAHPETLLPMPEIDDPVKRFVSVVKFYLSGWHLKPPGVKKPLNPILGEIFTCYWEFPDHTKGYYISEQTSHHPPKSSYFYMAPEHHIRIDGTLKPRSKFLGNSAASMMEGIAILRLTNRGRSPKGERYILTQPNMYARGILFGKMKYELGDHSFVRCPELGLTADIEFKTKGYFGGTYNAIGGTIKNDKTGETLFELSGNWTGEMMIKDMKTGKKDLLFNATRAKHSPPLSRPLEEQDERESQRLWYKTAQAVKARDHELATDEKTKIEDRQRDEAAKRAENGVEWRPKLFRPVEAGPGGRDEGDEGLDWVLNAAIDGRTPQEQTEQILAVAPILPGQKAGGKNPAPAQSPSAGAAAATQKNDLIDFGQNEGSLIPADLKAAQTENDGQKQKDLENTLKSTSTSSKEGPLIDFQQDLKANLPEAEQHRLKRQDTDTNSLDEFVDAQS</sequence>
<dbReference type="FunFam" id="2.40.160.120:FF:000007">
    <property type="entry name" value="Oxysterol binding protein"/>
    <property type="match status" value="1"/>
</dbReference>
<dbReference type="GO" id="GO:0016020">
    <property type="term" value="C:membrane"/>
    <property type="evidence" value="ECO:0007669"/>
    <property type="project" value="TreeGrafter"/>
</dbReference>
<evidence type="ECO:0000256" key="6">
    <source>
        <dbReference type="SAM" id="MobiDB-lite"/>
    </source>
</evidence>
<dbReference type="InParanoid" id="A0A2T3BEZ2"/>
<reference evidence="7 8" key="1">
    <citation type="journal article" date="2018" name="New Phytol.">
        <title>Comparative genomics and transcriptomics depict ericoid mycorrhizal fungi as versatile saprotrophs and plant mutualists.</title>
        <authorList>
            <person name="Martino E."/>
            <person name="Morin E."/>
            <person name="Grelet G.A."/>
            <person name="Kuo A."/>
            <person name="Kohler A."/>
            <person name="Daghino S."/>
            <person name="Barry K.W."/>
            <person name="Cichocki N."/>
            <person name="Clum A."/>
            <person name="Dockter R.B."/>
            <person name="Hainaut M."/>
            <person name="Kuo R.C."/>
            <person name="LaButti K."/>
            <person name="Lindahl B.D."/>
            <person name="Lindquist E.A."/>
            <person name="Lipzen A."/>
            <person name="Khouja H.R."/>
            <person name="Magnuson J."/>
            <person name="Murat C."/>
            <person name="Ohm R.A."/>
            <person name="Singer S.W."/>
            <person name="Spatafora J.W."/>
            <person name="Wang M."/>
            <person name="Veneault-Fourrey C."/>
            <person name="Henrissat B."/>
            <person name="Grigoriev I.V."/>
            <person name="Martin F.M."/>
            <person name="Perotto S."/>
        </authorList>
    </citation>
    <scope>NUCLEOTIDE SEQUENCE [LARGE SCALE GENOMIC DNA]</scope>
    <source>
        <strain evidence="7 8">ATCC 22711</strain>
    </source>
</reference>
<keyword evidence="8" id="KW-1185">Reference proteome</keyword>
<evidence type="ECO:0008006" key="9">
    <source>
        <dbReference type="Google" id="ProtNLM"/>
    </source>
</evidence>
<dbReference type="FunCoup" id="A0A2T3BEZ2">
    <property type="interactions" value="1241"/>
</dbReference>
<organism evidence="7 8">
    <name type="scientific">Amorphotheca resinae ATCC 22711</name>
    <dbReference type="NCBI Taxonomy" id="857342"/>
    <lineage>
        <taxon>Eukaryota</taxon>
        <taxon>Fungi</taxon>
        <taxon>Dikarya</taxon>
        <taxon>Ascomycota</taxon>
        <taxon>Pezizomycotina</taxon>
        <taxon>Leotiomycetes</taxon>
        <taxon>Helotiales</taxon>
        <taxon>Amorphothecaceae</taxon>
        <taxon>Amorphotheca</taxon>
    </lineage>
</organism>
<dbReference type="InterPro" id="IPR018494">
    <property type="entry name" value="Oxysterol-bd_CS"/>
</dbReference>
<comment type="similarity">
    <text evidence="1 5">Belongs to the OSBP family.</text>
</comment>
<dbReference type="PROSITE" id="PS01013">
    <property type="entry name" value="OSBP"/>
    <property type="match status" value="1"/>
</dbReference>
<dbReference type="Gene3D" id="1.10.287.2720">
    <property type="match status" value="1"/>
</dbReference>
<proteinExistence type="inferred from homology"/>
<dbReference type="PANTHER" id="PTHR10972:SF102">
    <property type="entry name" value="OXYSTEROL-BINDING PROTEIN"/>
    <property type="match status" value="1"/>
</dbReference>
<dbReference type="AlphaFoldDB" id="A0A2T3BEZ2"/>
<dbReference type="SUPFAM" id="SSF144000">
    <property type="entry name" value="Oxysterol-binding protein-like"/>
    <property type="match status" value="1"/>
</dbReference>
<keyword evidence="2" id="KW-0813">Transport</keyword>
<feature type="region of interest" description="Disordered" evidence="6">
    <location>
        <begin position="1"/>
        <end position="22"/>
    </location>
</feature>
<feature type="compositionally biased region" description="Basic and acidic residues" evidence="6">
    <location>
        <begin position="1"/>
        <end position="14"/>
    </location>
</feature>
<evidence type="ECO:0000256" key="4">
    <source>
        <dbReference type="ARBA" id="ARBA00023121"/>
    </source>
</evidence>
<dbReference type="GO" id="GO:0032541">
    <property type="term" value="C:cortical endoplasmic reticulum"/>
    <property type="evidence" value="ECO:0007669"/>
    <property type="project" value="TreeGrafter"/>
</dbReference>
<name>A0A2T3BEZ2_AMORE</name>
<dbReference type="GO" id="GO:0005829">
    <property type="term" value="C:cytosol"/>
    <property type="evidence" value="ECO:0007669"/>
    <property type="project" value="TreeGrafter"/>
</dbReference>